<dbReference type="SUPFAM" id="SSF51735">
    <property type="entry name" value="NAD(P)-binding Rossmann-fold domains"/>
    <property type="match status" value="1"/>
</dbReference>
<dbReference type="EMBL" id="JARJLG010000002">
    <property type="protein sequence ID" value="KAJ7783680.1"/>
    <property type="molecule type" value="Genomic_DNA"/>
</dbReference>
<feature type="domain" description="D-isomer specific 2-hydroxyacid dehydrogenase NAD-binding" evidence="6">
    <location>
        <begin position="115"/>
        <end position="290"/>
    </location>
</feature>
<name>A0AAD7P0S4_9AGAR</name>
<protein>
    <submittedName>
        <fullName evidence="7">D-isomer specific 2-hydroxyacid dehydrogenase</fullName>
    </submittedName>
</protein>
<dbReference type="PANTHER" id="PTHR42789">
    <property type="entry name" value="D-ISOMER SPECIFIC 2-HYDROXYACID DEHYDROGENASE FAMILY PROTEIN (AFU_ORTHOLOGUE AFUA_6G10090)"/>
    <property type="match status" value="1"/>
</dbReference>
<comment type="caution">
    <text evidence="7">The sequence shown here is derived from an EMBL/GenBank/DDBJ whole genome shotgun (WGS) entry which is preliminary data.</text>
</comment>
<keyword evidence="8" id="KW-1185">Reference proteome</keyword>
<sequence length="323" mass="35377">MSALRVAILDDYQSAAFKSADWSSIKQRVSVDVFSDTIADEDLLVKRLAEYHIVCAMRERTKFPQSLMDRLPNLRLIATTGMKNRAIDTEYAKKKGIIVLGTTGGSASTLEHIWAMILATVRHIVTEHANIKAKNPQWQTLVPTGLSGKTLGLIGVGRLGAQTATIAKAFNMKVLGWSPNFTPERAAQAGVGYAATKADLLQQSDIVSLHIVLSESTRHIIGASDFALMKPTAYIINTSRGPLIDEDALLAVLRVKAIAGGALDVYDKEPLPLDHALRQLDNVTLSPHNGYANDTSYEIFWEQTVENIADFLDGKVKPQRILE</sequence>
<proteinExistence type="inferred from homology"/>
<dbReference type="InterPro" id="IPR050857">
    <property type="entry name" value="D-2-hydroxyacid_DH"/>
</dbReference>
<keyword evidence="2 4" id="KW-0560">Oxidoreductase</keyword>
<evidence type="ECO:0000259" key="5">
    <source>
        <dbReference type="Pfam" id="PF00389"/>
    </source>
</evidence>
<dbReference type="PANTHER" id="PTHR42789:SF1">
    <property type="entry name" value="D-ISOMER SPECIFIC 2-HYDROXYACID DEHYDROGENASE FAMILY PROTEIN (AFU_ORTHOLOGUE AFUA_6G10090)"/>
    <property type="match status" value="1"/>
</dbReference>
<keyword evidence="3" id="KW-0520">NAD</keyword>
<accession>A0AAD7P0S4</accession>
<dbReference type="InterPro" id="IPR036291">
    <property type="entry name" value="NAD(P)-bd_dom_sf"/>
</dbReference>
<dbReference type="PROSITE" id="PS00671">
    <property type="entry name" value="D_2_HYDROXYACID_DH_3"/>
    <property type="match status" value="1"/>
</dbReference>
<evidence type="ECO:0000256" key="3">
    <source>
        <dbReference type="ARBA" id="ARBA00023027"/>
    </source>
</evidence>
<dbReference type="SUPFAM" id="SSF52283">
    <property type="entry name" value="Formate/glycerate dehydrogenase catalytic domain-like"/>
    <property type="match status" value="1"/>
</dbReference>
<evidence type="ECO:0000256" key="1">
    <source>
        <dbReference type="ARBA" id="ARBA00005854"/>
    </source>
</evidence>
<evidence type="ECO:0000256" key="2">
    <source>
        <dbReference type="ARBA" id="ARBA00023002"/>
    </source>
</evidence>
<evidence type="ECO:0000259" key="6">
    <source>
        <dbReference type="Pfam" id="PF02826"/>
    </source>
</evidence>
<dbReference type="InterPro" id="IPR006140">
    <property type="entry name" value="D-isomer_DH_NAD-bd"/>
</dbReference>
<dbReference type="Proteomes" id="UP001215280">
    <property type="component" value="Unassembled WGS sequence"/>
</dbReference>
<dbReference type="Gene3D" id="3.40.50.720">
    <property type="entry name" value="NAD(P)-binding Rossmann-like Domain"/>
    <property type="match status" value="2"/>
</dbReference>
<dbReference type="CDD" id="cd12169">
    <property type="entry name" value="PGDH_like_1"/>
    <property type="match status" value="1"/>
</dbReference>
<dbReference type="InterPro" id="IPR006139">
    <property type="entry name" value="D-isomer_2_OHA_DH_cat_dom"/>
</dbReference>
<feature type="domain" description="D-isomer specific 2-hydroxyacid dehydrogenase catalytic" evidence="5">
    <location>
        <begin position="18"/>
        <end position="320"/>
    </location>
</feature>
<reference evidence="7" key="1">
    <citation type="submission" date="2023-03" db="EMBL/GenBank/DDBJ databases">
        <title>Massive genome expansion in bonnet fungi (Mycena s.s.) driven by repeated elements and novel gene families across ecological guilds.</title>
        <authorList>
            <consortium name="Lawrence Berkeley National Laboratory"/>
            <person name="Harder C.B."/>
            <person name="Miyauchi S."/>
            <person name="Viragh M."/>
            <person name="Kuo A."/>
            <person name="Thoen E."/>
            <person name="Andreopoulos B."/>
            <person name="Lu D."/>
            <person name="Skrede I."/>
            <person name="Drula E."/>
            <person name="Henrissat B."/>
            <person name="Morin E."/>
            <person name="Kohler A."/>
            <person name="Barry K."/>
            <person name="LaButti K."/>
            <person name="Morin E."/>
            <person name="Salamov A."/>
            <person name="Lipzen A."/>
            <person name="Mereny Z."/>
            <person name="Hegedus B."/>
            <person name="Baldrian P."/>
            <person name="Stursova M."/>
            <person name="Weitz H."/>
            <person name="Taylor A."/>
            <person name="Grigoriev I.V."/>
            <person name="Nagy L.G."/>
            <person name="Martin F."/>
            <person name="Kauserud H."/>
        </authorList>
    </citation>
    <scope>NUCLEOTIDE SEQUENCE</scope>
    <source>
        <strain evidence="7">CBHHK188m</strain>
    </source>
</reference>
<organism evidence="7 8">
    <name type="scientific">Mycena maculata</name>
    <dbReference type="NCBI Taxonomy" id="230809"/>
    <lineage>
        <taxon>Eukaryota</taxon>
        <taxon>Fungi</taxon>
        <taxon>Dikarya</taxon>
        <taxon>Basidiomycota</taxon>
        <taxon>Agaricomycotina</taxon>
        <taxon>Agaricomycetes</taxon>
        <taxon>Agaricomycetidae</taxon>
        <taxon>Agaricales</taxon>
        <taxon>Marasmiineae</taxon>
        <taxon>Mycenaceae</taxon>
        <taxon>Mycena</taxon>
    </lineage>
</organism>
<evidence type="ECO:0000313" key="7">
    <source>
        <dbReference type="EMBL" id="KAJ7783680.1"/>
    </source>
</evidence>
<dbReference type="InterPro" id="IPR029753">
    <property type="entry name" value="D-isomer_DH_CS"/>
</dbReference>
<comment type="similarity">
    <text evidence="1 4">Belongs to the D-isomer specific 2-hydroxyacid dehydrogenase family.</text>
</comment>
<dbReference type="AlphaFoldDB" id="A0AAD7P0S4"/>
<dbReference type="GO" id="GO:0016616">
    <property type="term" value="F:oxidoreductase activity, acting on the CH-OH group of donors, NAD or NADP as acceptor"/>
    <property type="evidence" value="ECO:0007669"/>
    <property type="project" value="InterPro"/>
</dbReference>
<dbReference type="GO" id="GO:0051287">
    <property type="term" value="F:NAD binding"/>
    <property type="evidence" value="ECO:0007669"/>
    <property type="project" value="InterPro"/>
</dbReference>
<dbReference type="Pfam" id="PF02826">
    <property type="entry name" value="2-Hacid_dh_C"/>
    <property type="match status" value="1"/>
</dbReference>
<evidence type="ECO:0000256" key="4">
    <source>
        <dbReference type="RuleBase" id="RU003719"/>
    </source>
</evidence>
<dbReference type="Pfam" id="PF00389">
    <property type="entry name" value="2-Hacid_dh"/>
    <property type="match status" value="1"/>
</dbReference>
<gene>
    <name evidence="7" type="ORF">DFH07DRAFT_788742</name>
</gene>
<evidence type="ECO:0000313" key="8">
    <source>
        <dbReference type="Proteomes" id="UP001215280"/>
    </source>
</evidence>